<keyword evidence="1" id="KW-0175">Coiled coil</keyword>
<feature type="domain" description="Bacteriophage tail tape measure N-terminal" evidence="2">
    <location>
        <begin position="202"/>
        <end position="341"/>
    </location>
</feature>
<feature type="coiled-coil region" evidence="1">
    <location>
        <begin position="456"/>
        <end position="483"/>
    </location>
</feature>
<dbReference type="EMBL" id="QPJL01000047">
    <property type="protein sequence ID" value="RCW78076.1"/>
    <property type="molecule type" value="Genomic_DNA"/>
</dbReference>
<comment type="caution">
    <text evidence="4">The sequence shown here is derived from an EMBL/GenBank/DDBJ whole genome shotgun (WGS) entry which is preliminary data.</text>
</comment>
<organism evidence="4 5">
    <name type="scientific">Paracoccus lutimaris</name>
    <dbReference type="NCBI Taxonomy" id="1490030"/>
    <lineage>
        <taxon>Bacteria</taxon>
        <taxon>Pseudomonadati</taxon>
        <taxon>Pseudomonadota</taxon>
        <taxon>Alphaproteobacteria</taxon>
        <taxon>Rhodobacterales</taxon>
        <taxon>Paracoccaceae</taxon>
        <taxon>Paracoccus</taxon>
    </lineage>
</organism>
<dbReference type="Pfam" id="PF18013">
    <property type="entry name" value="Phage_lysozyme2"/>
    <property type="match status" value="1"/>
</dbReference>
<dbReference type="SUPFAM" id="SSF53955">
    <property type="entry name" value="Lysozyme-like"/>
    <property type="match status" value="1"/>
</dbReference>
<reference evidence="4 5" key="1">
    <citation type="submission" date="2018-07" db="EMBL/GenBank/DDBJ databases">
        <title>Genomic Encyclopedia of Type Strains, Phase III (KMG-III): the genomes of soil and plant-associated and newly described type strains.</title>
        <authorList>
            <person name="Whitman W."/>
        </authorList>
    </citation>
    <scope>NUCLEOTIDE SEQUENCE [LARGE SCALE GENOMIC DNA]</scope>
    <source>
        <strain evidence="4 5">CECT 8525</strain>
    </source>
</reference>
<dbReference type="Pfam" id="PF06791">
    <property type="entry name" value="TMP_2"/>
    <property type="match status" value="1"/>
</dbReference>
<dbReference type="InterPro" id="IPR041219">
    <property type="entry name" value="Phage_lysozyme2"/>
</dbReference>
<protein>
    <submittedName>
        <fullName evidence="4">Tail length tape measure protein</fullName>
    </submittedName>
</protein>
<evidence type="ECO:0000313" key="4">
    <source>
        <dbReference type="EMBL" id="RCW78076.1"/>
    </source>
</evidence>
<dbReference type="Proteomes" id="UP000253345">
    <property type="component" value="Unassembled WGS sequence"/>
</dbReference>
<keyword evidence="5" id="KW-1185">Reference proteome</keyword>
<name>A0A368YFF7_9RHOB</name>
<dbReference type="RefSeq" id="WP_114350914.1">
    <property type="nucleotide sequence ID" value="NZ_QPJL01000047.1"/>
</dbReference>
<evidence type="ECO:0000313" key="5">
    <source>
        <dbReference type="Proteomes" id="UP000253345"/>
    </source>
</evidence>
<feature type="domain" description="Phage tail lysozyme" evidence="3">
    <location>
        <begin position="1007"/>
        <end position="1147"/>
    </location>
</feature>
<evidence type="ECO:0000259" key="3">
    <source>
        <dbReference type="Pfam" id="PF18013"/>
    </source>
</evidence>
<accession>A0A368YFF7</accession>
<dbReference type="InterPro" id="IPR009628">
    <property type="entry name" value="Phage_tape_measure_N"/>
</dbReference>
<dbReference type="OrthoDB" id="7311517at2"/>
<evidence type="ECO:0000259" key="2">
    <source>
        <dbReference type="Pfam" id="PF06791"/>
    </source>
</evidence>
<evidence type="ECO:0000256" key="1">
    <source>
        <dbReference type="SAM" id="Coils"/>
    </source>
</evidence>
<dbReference type="Gene3D" id="1.10.530.10">
    <property type="match status" value="1"/>
</dbReference>
<sequence>MTSTAFNIAMVFRADIASAKAGLAEVAKGQRDVSAEAGKTSTALAKEAAELERLAAATGKAALAQGDLAAAEKRAQATRAQTLIAPLAMPTQAAPVAAIWRQSATAAESLRGSVAGLSLSVGQQAHDMVAAAQASAAYQLALDDVRASFNPLFAVSRKYEQQLERIADAERQGAITAREAAEARTRAASIIAPVGQKGIAGGAGVGVNSANTANVAAQGFDIGVTAAMGTNPAMIGLQQGTQLVQVMQQMGGGKQALQGIATGFLSLLNPMSLATIGVVAFGAAGIQALMSLGGETKTSGEALADLADRVNRLKDANTAARQSVIDLGAEFGTSAAEAKELLALLAEIERRSAGRDAKTALNSITRDMDGGSLLGLRSASDQFATLQRLFGEANWATSGRISEEASPLSFAVRGAMDKVTAAGASNNIDAQIAAVKELRQAAEVAASAYGGVTKKEEAWLLQIAEAQRELQKIKALDENAAGNARADEMVRQLQQRVALERVALQYGQDSAEYRVAEQDQLRANTVLELQNLGFTEQDQKAKQVLGALASAYFAKEDMAAKARQDAQREYLQGQDDQIAAINRQVSLIGATRDEQARINALAEADLEIRRRSLSIDDAREVKAKAIAKAEAEITLERQKAMRAVQVAAIGDAYDAQISLARDPVSKANLEFQREYSARIADGQSVEVAYAEAIRARARAMSEVSTGTQTQIADMMSEVAIRRDLADQVAAGLIGATDVNRLLREELELRPLIAAAARAEGAEKVKLLDLIEGMRVAYAAMAAEEQRQNQNQYLRGQAERIQQLHLELALVGQTAEMRARVLAMVKAEQDIQRLGLSGKDADAARRNAEMEYELARSIEAQADAWQRVQSAGESAIDGVLDKLRGGDIKGAMGELLGEIEKGFFDLAIRNPLKNALLGTNLGTWADVGGWSGIMDRFSGRSQVDEKALARQAAMPVQSMMVTAANVVLSGNLSGIGAAANANLAPLSAANTNVAPLTYGSLPGSADIQTQIWQFFAAKGLAPHQIAGIMGNASAESGFNPLAQGDHKNGVAQAFGLFQWNDRKGNLFDFIGGQQNLGDIQKQLEFAWHELMTTEAGPMRRLMSSTDVASATWAMQGFERPSGYDANVYGSGKHFDKRLAAAEQALAQFGTAAQTAGTDLASSAGAAAAGLEQAGQGAAVASNGMGVFGQLLSGIGGMVGGEAGSILNAVVGIGGALLGGVPLFKQGGATGGSNPDRAAGIVHEGEFVFDAAATARIGIGNLEGIRKGAMRGFKTGGFVSSLPAPVAVPGNQPAAPTGRPDRLHVSVDIGGARGDREIEMMVQQAVSAGVAHGIELYDREALPTRIRQVSNDRWGG</sequence>
<proteinExistence type="predicted"/>
<gene>
    <name evidence="4" type="ORF">DFP89_1477</name>
</gene>
<dbReference type="InterPro" id="IPR023346">
    <property type="entry name" value="Lysozyme-like_dom_sf"/>
</dbReference>